<gene>
    <name evidence="1" type="ORF">N3K66_006765</name>
</gene>
<protein>
    <submittedName>
        <fullName evidence="1">Uncharacterized protein</fullName>
    </submittedName>
</protein>
<name>A0ACC0UXZ1_9HYPO</name>
<organism evidence="1 2">
    <name type="scientific">Trichothecium roseum</name>
    <dbReference type="NCBI Taxonomy" id="47278"/>
    <lineage>
        <taxon>Eukaryota</taxon>
        <taxon>Fungi</taxon>
        <taxon>Dikarya</taxon>
        <taxon>Ascomycota</taxon>
        <taxon>Pezizomycotina</taxon>
        <taxon>Sordariomycetes</taxon>
        <taxon>Hypocreomycetidae</taxon>
        <taxon>Hypocreales</taxon>
        <taxon>Hypocreales incertae sedis</taxon>
        <taxon>Trichothecium</taxon>
    </lineage>
</organism>
<sequence>MSRYIRQSSQVARLLRVSQAARIHSTLRATAALRTIPRGASATSRIVTWRAYSTEQPTPEGQDGKKEKKMPLPPLLPGWVYLTEDELAGLRRFGEILPESQRRGFDNLRLRGLAVSGVPEEMHKLSVKWNETGNLSLSEKAQLVRLTFQVAKRLSDDDIQEYARATYGKPFDGRDEPLGTEKQARNLEGESKPPGASGDKDSSNGSKDTPRQDQQQPRQQQGREERPGQQGSNPRGGQKRPGGNGPGGDGEKKPQLSDALQSAVAILLTLWLWDSWFGGTTYKDITWQELRRDYLEKGLVQKLIVVNGERVRVELHPDAPQPPNQATLVFSIGNVQSFEHNLDQAQNELGIPPAERIPVAYESGSSTLANLLLTFGPTILFIALIVWTQRSMGGGRGGAGGMFNFGKSRAKKFNAESAVKVKFADVAGLEEAKVEIMEFVSFLKQPEKFERLGAKIPRGAILSGPPGTGKTLLAKATAGESGVPFFSVSGSEFVEMFVGVGPSRVRDLFAEGRKNAPCIIFIDEIDAIGRARQESGKGFGGNDEREATLNQILTEMDGFNTREQVVVLAGTNRADVLDKALMRPGRFDRHIYIDRPTMKGRQEIFQVYLKKIVTNEDQEHLIGRLATLTPGFSGADISNVVNEAALIAARANADEVKMEHFERAIERVVGGLERKSLVLRPEEKKTVAYHEAGHAICGWYLEYADPLLKVSIIPRGQGALGYAQYLPQDAYLLNTNQLMDRMAMTMGGRVSEELHFPTVTTGASDDFRKVSSMARNMVTQWGMSDKVGPVHFDSDPNRMTKPFAESTAQKIDQEVQRIVEQAYTRCRDLLEEKRKEVGLIAEELLKKEMLVRDDMVRILGPRQFGENEDFEKYFGGKEKSAPPPPPSETNDPPEPPTPSPAFSQLGNGKGETR</sequence>
<dbReference type="Proteomes" id="UP001163324">
    <property type="component" value="Chromosome 6"/>
</dbReference>
<reference evidence="1" key="1">
    <citation type="submission" date="2022-10" db="EMBL/GenBank/DDBJ databases">
        <title>Complete Genome of Trichothecium roseum strain YXFP-22015, a Plant Pathogen Isolated from Citrus.</title>
        <authorList>
            <person name="Wang Y."/>
            <person name="Zhu L."/>
        </authorList>
    </citation>
    <scope>NUCLEOTIDE SEQUENCE</scope>
    <source>
        <strain evidence="1">YXFP-22015</strain>
    </source>
</reference>
<evidence type="ECO:0000313" key="2">
    <source>
        <dbReference type="Proteomes" id="UP001163324"/>
    </source>
</evidence>
<dbReference type="EMBL" id="CM047945">
    <property type="protein sequence ID" value="KAI9898405.1"/>
    <property type="molecule type" value="Genomic_DNA"/>
</dbReference>
<evidence type="ECO:0000313" key="1">
    <source>
        <dbReference type="EMBL" id="KAI9898405.1"/>
    </source>
</evidence>
<accession>A0ACC0UXZ1</accession>
<keyword evidence="2" id="KW-1185">Reference proteome</keyword>
<comment type="caution">
    <text evidence="1">The sequence shown here is derived from an EMBL/GenBank/DDBJ whole genome shotgun (WGS) entry which is preliminary data.</text>
</comment>
<proteinExistence type="predicted"/>